<sequence length="180" mass="19867">MRTAILLCSWIVSGTCAAEMVSACDVGAKSRQRVEIIREARLASTYVYYLRQGRQRVPFFETAEQSRGESVLVQCVGKSQRVLIVSGEFTANALQGFVVSYPSIGAGLKRLDFAEKSRPIWLYLSASQVMVVSATFGYGETDAKYVLYRHVVGLEDQTEAVNELPPLAGFERVKLSTAVK</sequence>
<dbReference type="OrthoDB" id="7022283at2"/>
<evidence type="ECO:0000313" key="2">
    <source>
        <dbReference type="EMBL" id="SHN38506.1"/>
    </source>
</evidence>
<feature type="signal peptide" evidence="1">
    <location>
        <begin position="1"/>
        <end position="17"/>
    </location>
</feature>
<evidence type="ECO:0008006" key="4">
    <source>
        <dbReference type="Google" id="ProtNLM"/>
    </source>
</evidence>
<dbReference type="EMBL" id="FRCX01000009">
    <property type="protein sequence ID" value="SHN38506.1"/>
    <property type="molecule type" value="Genomic_DNA"/>
</dbReference>
<gene>
    <name evidence="2" type="ORF">SAMN05192549_109140</name>
</gene>
<proteinExistence type="predicted"/>
<keyword evidence="1" id="KW-0732">Signal</keyword>
<name>A0A1M7R1I1_9BURK</name>
<accession>A0A1M7R1I1</accession>
<feature type="chain" id="PRO_5012726285" description="Lipoprotein" evidence="1">
    <location>
        <begin position="18"/>
        <end position="180"/>
    </location>
</feature>
<evidence type="ECO:0000313" key="3">
    <source>
        <dbReference type="Proteomes" id="UP000184339"/>
    </source>
</evidence>
<evidence type="ECO:0000256" key="1">
    <source>
        <dbReference type="SAM" id="SignalP"/>
    </source>
</evidence>
<dbReference type="AlphaFoldDB" id="A0A1M7R1I1"/>
<protein>
    <recommendedName>
        <fullName evidence="4">Lipoprotein</fullName>
    </recommendedName>
</protein>
<dbReference type="Proteomes" id="UP000184339">
    <property type="component" value="Unassembled WGS sequence"/>
</dbReference>
<dbReference type="STRING" id="551987.SAMN05192549_109140"/>
<keyword evidence="3" id="KW-1185">Reference proteome</keyword>
<dbReference type="RefSeq" id="WP_139260648.1">
    <property type="nucleotide sequence ID" value="NZ_FRCX01000009.1"/>
</dbReference>
<organism evidence="2 3">
    <name type="scientific">Duganella sacchari</name>
    <dbReference type="NCBI Taxonomy" id="551987"/>
    <lineage>
        <taxon>Bacteria</taxon>
        <taxon>Pseudomonadati</taxon>
        <taxon>Pseudomonadota</taxon>
        <taxon>Betaproteobacteria</taxon>
        <taxon>Burkholderiales</taxon>
        <taxon>Oxalobacteraceae</taxon>
        <taxon>Telluria group</taxon>
        <taxon>Duganella</taxon>
    </lineage>
</organism>
<reference evidence="3" key="1">
    <citation type="submission" date="2016-11" db="EMBL/GenBank/DDBJ databases">
        <authorList>
            <person name="Varghese N."/>
            <person name="Submissions S."/>
        </authorList>
    </citation>
    <scope>NUCLEOTIDE SEQUENCE [LARGE SCALE GENOMIC DNA]</scope>
    <source>
        <strain evidence="3">Sac-22</strain>
    </source>
</reference>